<evidence type="ECO:0000313" key="4">
    <source>
        <dbReference type="Proteomes" id="UP000514509"/>
    </source>
</evidence>
<protein>
    <submittedName>
        <fullName evidence="3">Histidine kinase</fullName>
    </submittedName>
</protein>
<keyword evidence="3" id="KW-0808">Transferase</keyword>
<keyword evidence="1" id="KW-0472">Membrane</keyword>
<reference evidence="3 4" key="1">
    <citation type="submission" date="2020-06" db="EMBL/GenBank/DDBJ databases">
        <authorList>
            <person name="Hwang Y.J."/>
        </authorList>
    </citation>
    <scope>NUCLEOTIDE SEQUENCE [LARGE SCALE GENOMIC DNA]</scope>
    <source>
        <strain evidence="3 4">KUDC8001</strain>
    </source>
</reference>
<keyword evidence="4" id="KW-1185">Reference proteome</keyword>
<dbReference type="EMBL" id="CP055153">
    <property type="protein sequence ID" value="QMU28752.1"/>
    <property type="molecule type" value="Genomic_DNA"/>
</dbReference>
<gene>
    <name evidence="3" type="ORF">HUW48_12220</name>
</gene>
<dbReference type="GO" id="GO:0000155">
    <property type="term" value="F:phosphorelay sensor kinase activity"/>
    <property type="evidence" value="ECO:0007669"/>
    <property type="project" value="InterPro"/>
</dbReference>
<feature type="transmembrane region" description="Helical" evidence="1">
    <location>
        <begin position="20"/>
        <end position="37"/>
    </location>
</feature>
<dbReference type="InterPro" id="IPR050640">
    <property type="entry name" value="Bact_2-comp_sensor_kinase"/>
</dbReference>
<reference evidence="3 4" key="2">
    <citation type="submission" date="2020-08" db="EMBL/GenBank/DDBJ databases">
        <title>Adhaeribacter dokdonensis sp. nov., isolated from the rhizosphere of Elymus tsukushiensis, a plant native to the Dokdo Islands, Republic of Korea.</title>
        <authorList>
            <person name="Ghim S.Y."/>
        </authorList>
    </citation>
    <scope>NUCLEOTIDE SEQUENCE [LARGE SCALE GENOMIC DNA]</scope>
    <source>
        <strain evidence="3 4">KUDC8001</strain>
    </source>
</reference>
<sequence length="253" mass="29434">MYLPTNILLPSVEVLPIRVRSSFVVGAIISLFFYYFVERQRKTKLLQAEHLRAEQLHKESYRAQLEALKNQINPHFLFNSLNVLHSLIYVDQDKAAQFLSQLSEVYRFLLDSSSKQLVPLKTELELVHAYLYLLKTRFGENVQFQVEVPDAYRQLELPPTAAQMLIENAIKHNGSTSRKPLLISIFVADGKLVVKNNLQPRFDEVKSTKIGLKNISTRYSYLTSQEVEIEQMDQEFIVRLPLLKVEQHENTYH</sequence>
<dbReference type="KEGG" id="add:HUW48_12220"/>
<dbReference type="AlphaFoldDB" id="A0A7L7L7D3"/>
<keyword evidence="3" id="KW-0418">Kinase</keyword>
<dbReference type="PANTHER" id="PTHR34220">
    <property type="entry name" value="SENSOR HISTIDINE KINASE YPDA"/>
    <property type="match status" value="1"/>
</dbReference>
<organism evidence="3 4">
    <name type="scientific">Adhaeribacter radiodurans</name>
    <dbReference type="NCBI Taxonomy" id="2745197"/>
    <lineage>
        <taxon>Bacteria</taxon>
        <taxon>Pseudomonadati</taxon>
        <taxon>Bacteroidota</taxon>
        <taxon>Cytophagia</taxon>
        <taxon>Cytophagales</taxon>
        <taxon>Hymenobacteraceae</taxon>
        <taxon>Adhaeribacter</taxon>
    </lineage>
</organism>
<dbReference type="Pfam" id="PF06580">
    <property type="entry name" value="His_kinase"/>
    <property type="match status" value="1"/>
</dbReference>
<evidence type="ECO:0000256" key="1">
    <source>
        <dbReference type="SAM" id="Phobius"/>
    </source>
</evidence>
<proteinExistence type="predicted"/>
<keyword evidence="1" id="KW-0812">Transmembrane</keyword>
<keyword evidence="1" id="KW-1133">Transmembrane helix</keyword>
<evidence type="ECO:0000259" key="2">
    <source>
        <dbReference type="Pfam" id="PF06580"/>
    </source>
</evidence>
<dbReference type="GO" id="GO:0016020">
    <property type="term" value="C:membrane"/>
    <property type="evidence" value="ECO:0007669"/>
    <property type="project" value="InterPro"/>
</dbReference>
<dbReference type="InterPro" id="IPR010559">
    <property type="entry name" value="Sig_transdc_His_kin_internal"/>
</dbReference>
<evidence type="ECO:0000313" key="3">
    <source>
        <dbReference type="EMBL" id="QMU28752.1"/>
    </source>
</evidence>
<dbReference type="PANTHER" id="PTHR34220:SF7">
    <property type="entry name" value="SENSOR HISTIDINE KINASE YPDA"/>
    <property type="match status" value="1"/>
</dbReference>
<accession>A0A7L7L7D3</accession>
<dbReference type="Proteomes" id="UP000514509">
    <property type="component" value="Chromosome"/>
</dbReference>
<name>A0A7L7L7D3_9BACT</name>
<dbReference type="RefSeq" id="WP_182415936.1">
    <property type="nucleotide sequence ID" value="NZ_CP055153.1"/>
</dbReference>
<feature type="domain" description="Signal transduction histidine kinase internal region" evidence="2">
    <location>
        <begin position="63"/>
        <end position="141"/>
    </location>
</feature>